<gene>
    <name evidence="1" type="ORF">LOC68_25280</name>
</gene>
<protein>
    <submittedName>
        <fullName evidence="1">Uncharacterized protein</fullName>
    </submittedName>
</protein>
<dbReference type="AlphaFoldDB" id="A0A9X1SIK6"/>
<dbReference type="RefSeq" id="WP_230224192.1">
    <property type="nucleotide sequence ID" value="NZ_JAJKFT010000010.1"/>
</dbReference>
<reference evidence="1" key="1">
    <citation type="submission" date="2021-11" db="EMBL/GenBank/DDBJ databases">
        <title>Genome sequence.</title>
        <authorList>
            <person name="Sun Q."/>
        </authorList>
    </citation>
    <scope>NUCLEOTIDE SEQUENCE</scope>
    <source>
        <strain evidence="1">JC732</strain>
    </source>
</reference>
<organism evidence="1 2">
    <name type="scientific">Blastopirellula sediminis</name>
    <dbReference type="NCBI Taxonomy" id="2894196"/>
    <lineage>
        <taxon>Bacteria</taxon>
        <taxon>Pseudomonadati</taxon>
        <taxon>Planctomycetota</taxon>
        <taxon>Planctomycetia</taxon>
        <taxon>Pirellulales</taxon>
        <taxon>Pirellulaceae</taxon>
        <taxon>Blastopirellula</taxon>
    </lineage>
</organism>
<accession>A0A9X1SIK6</accession>
<dbReference type="Proteomes" id="UP001139103">
    <property type="component" value="Unassembled WGS sequence"/>
</dbReference>
<keyword evidence="2" id="KW-1185">Reference proteome</keyword>
<evidence type="ECO:0000313" key="1">
    <source>
        <dbReference type="EMBL" id="MCC9631723.1"/>
    </source>
</evidence>
<proteinExistence type="predicted"/>
<sequence>MSGNYNDVQEQYDVTVAAMKAAQAAAKHLREVEQSSDDSTKEQYLQALEAANSAFDKFYAERTELERITAIYSQALNDSYFWSPYGTGLVERVNGLPSARSIQSPQWQLELLDISTDSYEGSDSNAPSFASGYYHYLTNPGEMDTDLEVGFYVAAGTAGVAGAAAGGLAIAGAAGVSSVGSLSVGALTSSAYTTVSGVSASTVGTYVGTQGAFAAAETAIETGINYSLDPSKVTATNIVSSFGKNFAINTATGGIATKGKWGMQILTWGTRQAIEISGETAYDVGYNGNDLATSLAINTVGSVAGEGASVAIGAGIKRAWNSSAGQYTRMYVGVFAEEFQDASRRTVTLGSNGANVVAQISDAVKATNKRLKDAPISENKLEPGELIVGRFGDLSPGVPGDNLTPHHGPSSKYIRDKFGISRDDGYAIMLQHFYPSNTGRHARTRTFGNRNKAPELMEEQFRTALGRDVRDVRRILQEDGVYSPQARQSLKDWIALWRNDDRVQDALKVVRPINEL</sequence>
<dbReference type="EMBL" id="JAJKFT010000010">
    <property type="protein sequence ID" value="MCC9631723.1"/>
    <property type="molecule type" value="Genomic_DNA"/>
</dbReference>
<evidence type="ECO:0000313" key="2">
    <source>
        <dbReference type="Proteomes" id="UP001139103"/>
    </source>
</evidence>
<name>A0A9X1SIK6_9BACT</name>
<comment type="caution">
    <text evidence="1">The sequence shown here is derived from an EMBL/GenBank/DDBJ whole genome shotgun (WGS) entry which is preliminary data.</text>
</comment>